<keyword evidence="5 14" id="KW-0808">Transferase</keyword>
<dbReference type="UniPathway" id="UPA00077">
    <property type="reaction ID" value="UER00155"/>
</dbReference>
<keyword evidence="6" id="KW-0547">Nucleotide-binding</keyword>
<keyword evidence="9" id="KW-0289">Folate biosynthesis</keyword>
<dbReference type="GO" id="GO:0003848">
    <property type="term" value="F:2-amino-4-hydroxy-6-hydroxymethyldihydropteridine diphosphokinase activity"/>
    <property type="evidence" value="ECO:0007669"/>
    <property type="project" value="UniProtKB-EC"/>
</dbReference>
<dbReference type="CDD" id="cd00483">
    <property type="entry name" value="HPPK"/>
    <property type="match status" value="1"/>
</dbReference>
<evidence type="ECO:0000256" key="10">
    <source>
        <dbReference type="ARBA" id="ARBA00029409"/>
    </source>
</evidence>
<evidence type="ECO:0000256" key="6">
    <source>
        <dbReference type="ARBA" id="ARBA00022741"/>
    </source>
</evidence>
<protein>
    <recommendedName>
        <fullName evidence="4">2-amino-4-hydroxy-6-hydroxymethyldihydropteridine pyrophosphokinase</fullName>
        <ecNumber evidence="3">2.7.6.3</ecNumber>
    </recommendedName>
    <alternativeName>
        <fullName evidence="11">6-hydroxymethyl-7,8-dihydropterin pyrophosphokinase</fullName>
    </alternativeName>
    <alternativeName>
        <fullName evidence="12">7,8-dihydro-6-hydroxymethylpterin-pyrophosphokinase</fullName>
    </alternativeName>
</protein>
<comment type="pathway">
    <text evidence="1">Cofactor biosynthesis; tetrahydrofolate biosynthesis; 2-amino-4-hydroxy-6-hydroxymethyl-7,8-dihydropteridine diphosphate from 7,8-dihydroneopterin triphosphate: step 4/4.</text>
</comment>
<evidence type="ECO:0000256" key="9">
    <source>
        <dbReference type="ARBA" id="ARBA00022909"/>
    </source>
</evidence>
<comment type="similarity">
    <text evidence="2">Belongs to the HPPK family.</text>
</comment>
<evidence type="ECO:0000256" key="8">
    <source>
        <dbReference type="ARBA" id="ARBA00022840"/>
    </source>
</evidence>
<dbReference type="NCBIfam" id="TIGR01498">
    <property type="entry name" value="folK"/>
    <property type="match status" value="1"/>
</dbReference>
<dbReference type="GO" id="GO:0046656">
    <property type="term" value="P:folic acid biosynthetic process"/>
    <property type="evidence" value="ECO:0007669"/>
    <property type="project" value="UniProtKB-KW"/>
</dbReference>
<evidence type="ECO:0000313" key="15">
    <source>
        <dbReference type="Proteomes" id="UP000275348"/>
    </source>
</evidence>
<keyword evidence="8" id="KW-0067">ATP-binding</keyword>
<dbReference type="GO" id="GO:0046654">
    <property type="term" value="P:tetrahydrofolate biosynthetic process"/>
    <property type="evidence" value="ECO:0007669"/>
    <property type="project" value="UniProtKB-UniPathway"/>
</dbReference>
<dbReference type="Proteomes" id="UP000275348">
    <property type="component" value="Unassembled WGS sequence"/>
</dbReference>
<dbReference type="PANTHER" id="PTHR43071:SF1">
    <property type="entry name" value="2-AMINO-4-HYDROXY-6-HYDROXYMETHYLDIHYDROPTERIDINE PYROPHOSPHOKINASE"/>
    <property type="match status" value="1"/>
</dbReference>
<dbReference type="EC" id="2.7.6.3" evidence="3"/>
<evidence type="ECO:0000256" key="2">
    <source>
        <dbReference type="ARBA" id="ARBA00005810"/>
    </source>
</evidence>
<dbReference type="Pfam" id="PF01288">
    <property type="entry name" value="HPPK"/>
    <property type="match status" value="1"/>
</dbReference>
<organism evidence="14 15">
    <name type="scientific">Faecalibacter macacae</name>
    <dbReference type="NCBI Taxonomy" id="1859289"/>
    <lineage>
        <taxon>Bacteria</taxon>
        <taxon>Pseudomonadati</taxon>
        <taxon>Bacteroidota</taxon>
        <taxon>Flavobacteriia</taxon>
        <taxon>Flavobacteriales</taxon>
        <taxon>Weeksellaceae</taxon>
        <taxon>Faecalibacter</taxon>
    </lineage>
</organism>
<evidence type="ECO:0000256" key="5">
    <source>
        <dbReference type="ARBA" id="ARBA00022679"/>
    </source>
</evidence>
<dbReference type="GO" id="GO:0016301">
    <property type="term" value="F:kinase activity"/>
    <property type="evidence" value="ECO:0007669"/>
    <property type="project" value="UniProtKB-KW"/>
</dbReference>
<gene>
    <name evidence="14" type="primary">folK</name>
    <name evidence="14" type="ORF">EAH69_02140</name>
</gene>
<keyword evidence="7" id="KW-0418">Kinase</keyword>
<dbReference type="InterPro" id="IPR000550">
    <property type="entry name" value="Hppk"/>
</dbReference>
<dbReference type="InterPro" id="IPR035907">
    <property type="entry name" value="Hppk_sf"/>
</dbReference>
<evidence type="ECO:0000256" key="11">
    <source>
        <dbReference type="ARBA" id="ARBA00029766"/>
    </source>
</evidence>
<evidence type="ECO:0000256" key="3">
    <source>
        <dbReference type="ARBA" id="ARBA00013253"/>
    </source>
</evidence>
<comment type="caution">
    <text evidence="14">The sequence shown here is derived from an EMBL/GenBank/DDBJ whole genome shotgun (WGS) entry which is preliminary data.</text>
</comment>
<dbReference type="SUPFAM" id="SSF55083">
    <property type="entry name" value="6-hydroxymethyl-7,8-dihydropterin pyrophosphokinase, HPPK"/>
    <property type="match status" value="1"/>
</dbReference>
<sequence length="136" mass="15382">MSNNIVTLLLGTNLGDKNNNLELAKSLINKEVGDILKYSNILENEAVGFTSSNSFLNQKIEVYTTLSPIKVLKTVKSIENLMGRTYTQPLEGENYVDRIIDIDVLLFNNISFFSSGLIIPHHQVVTREFVKELFFI</sequence>
<comment type="function">
    <text evidence="10">Catalyzes the transfer of pyrophosphate from adenosine triphosphate (ATP) to 6-hydroxymethyl-7,8-dihydropterin, an enzymatic step in folate biosynthesis pathway.</text>
</comment>
<dbReference type="PANTHER" id="PTHR43071">
    <property type="entry name" value="2-AMINO-4-HYDROXY-6-HYDROXYMETHYLDIHYDROPTERIDINE PYROPHOSPHOKINASE"/>
    <property type="match status" value="1"/>
</dbReference>
<dbReference type="Gene3D" id="3.30.70.560">
    <property type="entry name" value="7,8-Dihydro-6-hydroxymethylpterin-pyrophosphokinase HPPK"/>
    <property type="match status" value="1"/>
</dbReference>
<keyword evidence="15" id="KW-1185">Reference proteome</keyword>
<dbReference type="RefSeq" id="WP_121933547.1">
    <property type="nucleotide sequence ID" value="NZ_RDOJ01000002.1"/>
</dbReference>
<evidence type="ECO:0000313" key="14">
    <source>
        <dbReference type="EMBL" id="RLZ12335.1"/>
    </source>
</evidence>
<evidence type="ECO:0000256" key="7">
    <source>
        <dbReference type="ARBA" id="ARBA00022777"/>
    </source>
</evidence>
<feature type="domain" description="7,8-dihydro-6-hydroxymethylpterin-pyrophosphokinase" evidence="13">
    <location>
        <begin position="8"/>
        <end position="131"/>
    </location>
</feature>
<dbReference type="GO" id="GO:0005524">
    <property type="term" value="F:ATP binding"/>
    <property type="evidence" value="ECO:0007669"/>
    <property type="project" value="UniProtKB-KW"/>
</dbReference>
<reference evidence="14 15" key="1">
    <citation type="submission" date="2018-10" db="EMBL/GenBank/DDBJ databases">
        <authorList>
            <person name="Chen X."/>
        </authorList>
    </citation>
    <scope>NUCLEOTIDE SEQUENCE [LARGE SCALE GENOMIC DNA]</scope>
    <source>
        <strain evidence="14 15">YIM 102668</strain>
    </source>
</reference>
<evidence type="ECO:0000256" key="1">
    <source>
        <dbReference type="ARBA" id="ARBA00005051"/>
    </source>
</evidence>
<dbReference type="EMBL" id="RDOJ01000002">
    <property type="protein sequence ID" value="RLZ12335.1"/>
    <property type="molecule type" value="Genomic_DNA"/>
</dbReference>
<proteinExistence type="inferred from homology"/>
<accession>A0A3L9MI15</accession>
<name>A0A3L9MI15_9FLAO</name>
<dbReference type="OrthoDB" id="9808041at2"/>
<evidence type="ECO:0000256" key="4">
    <source>
        <dbReference type="ARBA" id="ARBA00016218"/>
    </source>
</evidence>
<dbReference type="AlphaFoldDB" id="A0A3L9MI15"/>
<evidence type="ECO:0000259" key="13">
    <source>
        <dbReference type="Pfam" id="PF01288"/>
    </source>
</evidence>
<evidence type="ECO:0000256" key="12">
    <source>
        <dbReference type="ARBA" id="ARBA00033413"/>
    </source>
</evidence>